<evidence type="ECO:0000313" key="16">
    <source>
        <dbReference type="Proteomes" id="UP000013827"/>
    </source>
</evidence>
<comment type="pathway">
    <text evidence="3 11">Amino-acid biosynthesis; L-methionine biosynthesis via de novo pathway; L-homoserine from L-aspartate: step 3/3.</text>
</comment>
<dbReference type="PROSITE" id="PS01042">
    <property type="entry name" value="HOMOSER_DHGENASE"/>
    <property type="match status" value="1"/>
</dbReference>
<dbReference type="PANTHER" id="PTHR43070:SF3">
    <property type="entry name" value="HOMOSERINE DEHYDROGENASE"/>
    <property type="match status" value="1"/>
</dbReference>
<keyword evidence="16" id="KW-1185">Reference proteome</keyword>
<evidence type="ECO:0000256" key="12">
    <source>
        <dbReference type="RuleBase" id="RU004171"/>
    </source>
</evidence>
<keyword evidence="6 11" id="KW-0791">Threonine biosynthesis</keyword>
<reference evidence="16" key="1">
    <citation type="journal article" date="2013" name="Nature">
        <title>Pan genome of the phytoplankton Emiliania underpins its global distribution.</title>
        <authorList>
            <person name="Read B.A."/>
            <person name="Kegel J."/>
            <person name="Klute M.J."/>
            <person name="Kuo A."/>
            <person name="Lefebvre S.C."/>
            <person name="Maumus F."/>
            <person name="Mayer C."/>
            <person name="Miller J."/>
            <person name="Monier A."/>
            <person name="Salamov A."/>
            <person name="Young J."/>
            <person name="Aguilar M."/>
            <person name="Claverie J.M."/>
            <person name="Frickenhaus S."/>
            <person name="Gonzalez K."/>
            <person name="Herman E.K."/>
            <person name="Lin Y.C."/>
            <person name="Napier J."/>
            <person name="Ogata H."/>
            <person name="Sarno A.F."/>
            <person name="Shmutz J."/>
            <person name="Schroeder D."/>
            <person name="de Vargas C."/>
            <person name="Verret F."/>
            <person name="von Dassow P."/>
            <person name="Valentin K."/>
            <person name="Van de Peer Y."/>
            <person name="Wheeler G."/>
            <person name="Dacks J.B."/>
            <person name="Delwiche C.F."/>
            <person name="Dyhrman S.T."/>
            <person name="Glockner G."/>
            <person name="John U."/>
            <person name="Richards T."/>
            <person name="Worden A.Z."/>
            <person name="Zhang X."/>
            <person name="Grigoriev I.V."/>
            <person name="Allen A.E."/>
            <person name="Bidle K."/>
            <person name="Borodovsky M."/>
            <person name="Bowler C."/>
            <person name="Brownlee C."/>
            <person name="Cock J.M."/>
            <person name="Elias M."/>
            <person name="Gladyshev V.N."/>
            <person name="Groth M."/>
            <person name="Guda C."/>
            <person name="Hadaegh A."/>
            <person name="Iglesias-Rodriguez M.D."/>
            <person name="Jenkins J."/>
            <person name="Jones B.M."/>
            <person name="Lawson T."/>
            <person name="Leese F."/>
            <person name="Lindquist E."/>
            <person name="Lobanov A."/>
            <person name="Lomsadze A."/>
            <person name="Malik S.B."/>
            <person name="Marsh M.E."/>
            <person name="Mackinder L."/>
            <person name="Mock T."/>
            <person name="Mueller-Roeber B."/>
            <person name="Pagarete A."/>
            <person name="Parker M."/>
            <person name="Probert I."/>
            <person name="Quesneville H."/>
            <person name="Raines C."/>
            <person name="Rensing S.A."/>
            <person name="Riano-Pachon D.M."/>
            <person name="Richier S."/>
            <person name="Rokitta S."/>
            <person name="Shiraiwa Y."/>
            <person name="Soanes D.M."/>
            <person name="van der Giezen M."/>
            <person name="Wahlund T.M."/>
            <person name="Williams B."/>
            <person name="Wilson W."/>
            <person name="Wolfe G."/>
            <person name="Wurch L.L."/>
        </authorList>
    </citation>
    <scope>NUCLEOTIDE SEQUENCE</scope>
</reference>
<evidence type="ECO:0000256" key="2">
    <source>
        <dbReference type="ARBA" id="ARBA00005056"/>
    </source>
</evidence>
<keyword evidence="8 11" id="KW-0560">Oxidoreductase</keyword>
<dbReference type="GO" id="GO:0009086">
    <property type="term" value="P:methionine biosynthetic process"/>
    <property type="evidence" value="ECO:0007669"/>
    <property type="project" value="UniProtKB-KW"/>
</dbReference>
<evidence type="ECO:0000256" key="5">
    <source>
        <dbReference type="ARBA" id="ARBA00022605"/>
    </source>
</evidence>
<dbReference type="RefSeq" id="XP_005761838.1">
    <property type="nucleotide sequence ID" value="XM_005761781.1"/>
</dbReference>
<dbReference type="EnsemblProtists" id="EOD09409">
    <property type="protein sequence ID" value="EOD09409"/>
    <property type="gene ID" value="EMIHUDRAFT_420567"/>
</dbReference>
<evidence type="ECO:0000256" key="4">
    <source>
        <dbReference type="ARBA" id="ARBA00013213"/>
    </source>
</evidence>
<dbReference type="UniPathway" id="UPA00050">
    <property type="reaction ID" value="UER00063"/>
</dbReference>
<dbReference type="InterPro" id="IPR011147">
    <property type="entry name" value="Bifunc_Aspkin/hSer_DH"/>
</dbReference>
<evidence type="ECO:0000256" key="1">
    <source>
        <dbReference type="ARBA" id="ARBA00001920"/>
    </source>
</evidence>
<keyword evidence="5 11" id="KW-0028">Amino-acid biosynthesis</keyword>
<evidence type="ECO:0000256" key="10">
    <source>
        <dbReference type="ARBA" id="ARBA00048841"/>
    </source>
</evidence>
<dbReference type="HOGENOM" id="CLU_009116_0_0_1"/>
<keyword evidence="9 11" id="KW-0486">Methionine biosynthesis</keyword>
<dbReference type="OMA" id="IYTRCYS"/>
<dbReference type="SUPFAM" id="SSF51735">
    <property type="entry name" value="NAD(P)-binding Rossmann-fold domains"/>
    <property type="match status" value="1"/>
</dbReference>
<dbReference type="EC" id="1.1.1.3" evidence="4 11"/>
<dbReference type="STRING" id="2903.R1DL14"/>
<dbReference type="PaxDb" id="2903-EOD09409"/>
<dbReference type="GO" id="GO:0009088">
    <property type="term" value="P:threonine biosynthetic process"/>
    <property type="evidence" value="ECO:0007669"/>
    <property type="project" value="UniProtKB-KW"/>
</dbReference>
<keyword evidence="7 11" id="KW-0521">NADP</keyword>
<dbReference type="UniPathway" id="UPA00051">
    <property type="reaction ID" value="UER00465"/>
</dbReference>
<comment type="catalytic activity">
    <reaction evidence="10">
        <text>L-homoserine + NADP(+) = L-aspartate 4-semialdehyde + NADPH + H(+)</text>
        <dbReference type="Rhea" id="RHEA:15761"/>
        <dbReference type="ChEBI" id="CHEBI:15378"/>
        <dbReference type="ChEBI" id="CHEBI:57476"/>
        <dbReference type="ChEBI" id="CHEBI:57783"/>
        <dbReference type="ChEBI" id="CHEBI:58349"/>
        <dbReference type="ChEBI" id="CHEBI:537519"/>
        <dbReference type="EC" id="1.1.1.3"/>
    </reaction>
    <physiologicalReaction direction="right-to-left" evidence="10">
        <dbReference type="Rhea" id="RHEA:15763"/>
    </physiologicalReaction>
</comment>
<comment type="pathway">
    <text evidence="2 11">Amino-acid biosynthesis; L-threonine biosynthesis; L-threonine from L-aspartate: step 3/5.</text>
</comment>
<dbReference type="GO" id="GO:0004412">
    <property type="term" value="F:homoserine dehydrogenase activity"/>
    <property type="evidence" value="ECO:0007669"/>
    <property type="project" value="UniProtKB-EC"/>
</dbReference>
<dbReference type="InterPro" id="IPR019811">
    <property type="entry name" value="HDH_CS"/>
</dbReference>
<dbReference type="PANTHER" id="PTHR43070">
    <property type="match status" value="1"/>
</dbReference>
<reference evidence="15" key="2">
    <citation type="submission" date="2024-10" db="UniProtKB">
        <authorList>
            <consortium name="EnsemblProtists"/>
        </authorList>
    </citation>
    <scope>IDENTIFICATION</scope>
</reference>
<keyword evidence="13" id="KW-1133">Transmembrane helix</keyword>
<accession>A0A0D3IDS4</accession>
<dbReference type="Gene3D" id="3.30.360.10">
    <property type="entry name" value="Dihydrodipicolinate Reductase, domain 2"/>
    <property type="match status" value="1"/>
</dbReference>
<sequence length="384" mass="38574">MATCETRTVPFVLVGAGGVGAALLEAIVGARALHKARYGIRFSALAVCDSSAAVSGADAAGGLSDAEIAALIAHKASGGKLASQSGAVVRPAEQDASVFLESLVDKYSKEAPDTIVVDCSATDATVPALLKAATTANMRAASANKKPFADSSFRNFRELCLAPTSPARVRYESSVGAGLPVIAALARVVSAHDAVTLISGSFSGTLGYAGESFSAVVGKAKELGYTEPDPRDDLGGVDVARKALILARTLGMALELSDVVVEPLYTPELAELSVPDFLAALPTLDAAFAAKVAAAAAEGKVLRYAANVRPPAADGTGGGSLKVGLVAVPASSPLGTLSGSDNLVEIYSQWYAATPLVLRGAGAGAGTTAAGVLSDMVELANTRG</sequence>
<proteinExistence type="inferred from homology"/>
<dbReference type="eggNOG" id="KOG0455">
    <property type="taxonomic scope" value="Eukaryota"/>
</dbReference>
<dbReference type="GeneID" id="17255593"/>
<evidence type="ECO:0000256" key="9">
    <source>
        <dbReference type="ARBA" id="ARBA00023167"/>
    </source>
</evidence>
<evidence type="ECO:0000256" key="13">
    <source>
        <dbReference type="SAM" id="Phobius"/>
    </source>
</evidence>
<keyword evidence="13" id="KW-0472">Membrane</keyword>
<dbReference type="KEGG" id="ehx:EMIHUDRAFT_420567"/>
<evidence type="ECO:0000256" key="7">
    <source>
        <dbReference type="ARBA" id="ARBA00022857"/>
    </source>
</evidence>
<dbReference type="AlphaFoldDB" id="A0A0D3IDS4"/>
<evidence type="ECO:0000256" key="6">
    <source>
        <dbReference type="ARBA" id="ARBA00022697"/>
    </source>
</evidence>
<feature type="domain" description="Homoserine dehydrogenase catalytic" evidence="14">
    <location>
        <begin position="180"/>
        <end position="377"/>
    </location>
</feature>
<organism evidence="15 16">
    <name type="scientific">Emiliania huxleyi (strain CCMP1516)</name>
    <dbReference type="NCBI Taxonomy" id="280463"/>
    <lineage>
        <taxon>Eukaryota</taxon>
        <taxon>Haptista</taxon>
        <taxon>Haptophyta</taxon>
        <taxon>Prymnesiophyceae</taxon>
        <taxon>Isochrysidales</taxon>
        <taxon>Noelaerhabdaceae</taxon>
        <taxon>Emiliania</taxon>
    </lineage>
</organism>
<dbReference type="InterPro" id="IPR001342">
    <property type="entry name" value="HDH_cat"/>
</dbReference>
<evidence type="ECO:0000256" key="11">
    <source>
        <dbReference type="RuleBase" id="RU000579"/>
    </source>
</evidence>
<dbReference type="SUPFAM" id="SSF55347">
    <property type="entry name" value="Glyceraldehyde-3-phosphate dehydrogenase-like, C-terminal domain"/>
    <property type="match status" value="1"/>
</dbReference>
<evidence type="ECO:0000313" key="15">
    <source>
        <dbReference type="EnsemblProtists" id="EOD09409"/>
    </source>
</evidence>
<dbReference type="InterPro" id="IPR036291">
    <property type="entry name" value="NAD(P)-bd_dom_sf"/>
</dbReference>
<evidence type="ECO:0000259" key="14">
    <source>
        <dbReference type="Pfam" id="PF00742"/>
    </source>
</evidence>
<comment type="similarity">
    <text evidence="12">Belongs to the homoserine dehydrogenase family.</text>
</comment>
<dbReference type="Proteomes" id="UP000013827">
    <property type="component" value="Unassembled WGS sequence"/>
</dbReference>
<evidence type="ECO:0000256" key="3">
    <source>
        <dbReference type="ARBA" id="ARBA00005062"/>
    </source>
</evidence>
<dbReference type="Pfam" id="PF00742">
    <property type="entry name" value="Homoserine_dh"/>
    <property type="match status" value="1"/>
</dbReference>
<comment type="cofactor">
    <cofactor evidence="1">
        <name>a metal cation</name>
        <dbReference type="ChEBI" id="CHEBI:25213"/>
    </cofactor>
</comment>
<feature type="transmembrane region" description="Helical" evidence="13">
    <location>
        <begin position="12"/>
        <end position="33"/>
    </location>
</feature>
<evidence type="ECO:0000256" key="8">
    <source>
        <dbReference type="ARBA" id="ARBA00023002"/>
    </source>
</evidence>
<name>A0A0D3IDS4_EMIH1</name>
<protein>
    <recommendedName>
        <fullName evidence="4 11">Homoserine dehydrogenase</fullName>
        <ecNumber evidence="4 11">1.1.1.3</ecNumber>
    </recommendedName>
</protein>
<dbReference type="FunFam" id="3.30.360.10:FF:000006">
    <property type="entry name" value="Bifunctional aspartokinase/homoserine dehydrogenase"/>
    <property type="match status" value="1"/>
</dbReference>
<dbReference type="Gene3D" id="3.40.50.720">
    <property type="entry name" value="NAD(P)-binding Rossmann-like Domain"/>
    <property type="match status" value="1"/>
</dbReference>
<keyword evidence="13" id="KW-0812">Transmembrane</keyword>